<dbReference type="Proteomes" id="UP000442990">
    <property type="component" value="Unassembled WGS sequence"/>
</dbReference>
<proteinExistence type="predicted"/>
<keyword evidence="2" id="KW-1133">Transmembrane helix</keyword>
<protein>
    <submittedName>
        <fullName evidence="3">Uncharacterized protein</fullName>
    </submittedName>
</protein>
<evidence type="ECO:0000313" key="3">
    <source>
        <dbReference type="EMBL" id="KAB1978560.1"/>
    </source>
</evidence>
<evidence type="ECO:0000313" key="4">
    <source>
        <dbReference type="Proteomes" id="UP000442990"/>
    </source>
</evidence>
<feature type="region of interest" description="Disordered" evidence="1">
    <location>
        <begin position="344"/>
        <end position="371"/>
    </location>
</feature>
<name>A0A7J5D5M5_9ACTN</name>
<evidence type="ECO:0000256" key="2">
    <source>
        <dbReference type="SAM" id="Phobius"/>
    </source>
</evidence>
<sequence>MAAKRKSLYSEWREFGGWELREGVLCRASELEALLEERVDRHPDNQRVQVLAQRAFSELHEARQAVSHSAHPWFKTGSHLTVAQIHLDTAHNLFLRLSEPDEVIPMMPGLRAFVQAKLPPSDPRRIKVEIIDKAAAKTGNLESADLESILDAVGVARQAGIGEAVQIRSFVNITGWVTFILVVAAVVVALLGVVQEDAVPLCFTPTQGLGHREHDVVCPIRMSGPVPKKDINNALAKTTSPGDYLVVEIVGLVAAGIAAATSLRKIRGTSTPYNVPVVLAALKLPTGALTAVLGLLLMRGGFVPGLSALDSSAQIIAWSIIFGYSQQLFTRLVDDQARALAGEVDAAHAAPSSPPTSPQAGPAAPQAADSG</sequence>
<evidence type="ECO:0000256" key="1">
    <source>
        <dbReference type="SAM" id="MobiDB-lite"/>
    </source>
</evidence>
<feature type="transmembrane region" description="Helical" evidence="2">
    <location>
        <begin position="173"/>
        <end position="194"/>
    </location>
</feature>
<accession>A0A7J5D5M5</accession>
<organism evidence="3 4">
    <name type="scientific">Streptomyces triticiradicis</name>
    <dbReference type="NCBI Taxonomy" id="2651189"/>
    <lineage>
        <taxon>Bacteria</taxon>
        <taxon>Bacillati</taxon>
        <taxon>Actinomycetota</taxon>
        <taxon>Actinomycetes</taxon>
        <taxon>Kitasatosporales</taxon>
        <taxon>Streptomycetaceae</taxon>
        <taxon>Streptomyces</taxon>
    </lineage>
</organism>
<dbReference type="RefSeq" id="WP_151474280.1">
    <property type="nucleotide sequence ID" value="NZ_WBKG01000052.1"/>
</dbReference>
<dbReference type="AlphaFoldDB" id="A0A7J5D5M5"/>
<dbReference type="EMBL" id="WBKG01000052">
    <property type="protein sequence ID" value="KAB1978560.1"/>
    <property type="molecule type" value="Genomic_DNA"/>
</dbReference>
<reference evidence="3 4" key="1">
    <citation type="submission" date="2019-09" db="EMBL/GenBank/DDBJ databases">
        <title>Isolation and identification of active actinomycetes.</title>
        <authorList>
            <person name="Yu Z."/>
            <person name="Han C."/>
            <person name="Yu B."/>
        </authorList>
    </citation>
    <scope>NUCLEOTIDE SEQUENCE [LARGE SCALE GENOMIC DNA]</scope>
    <source>
        <strain evidence="3 4">NEAU-H2</strain>
    </source>
</reference>
<feature type="transmembrane region" description="Helical" evidence="2">
    <location>
        <begin position="275"/>
        <end position="296"/>
    </location>
</feature>
<comment type="caution">
    <text evidence="3">The sequence shown here is derived from an EMBL/GenBank/DDBJ whole genome shotgun (WGS) entry which is preliminary data.</text>
</comment>
<keyword evidence="2" id="KW-0472">Membrane</keyword>
<keyword evidence="2" id="KW-0812">Transmembrane</keyword>
<keyword evidence="4" id="KW-1185">Reference proteome</keyword>
<feature type="compositionally biased region" description="Low complexity" evidence="1">
    <location>
        <begin position="358"/>
        <end position="371"/>
    </location>
</feature>
<feature type="transmembrane region" description="Helical" evidence="2">
    <location>
        <begin position="244"/>
        <end position="263"/>
    </location>
</feature>
<gene>
    <name evidence="3" type="ORF">F8144_39730</name>
</gene>